<dbReference type="Gene3D" id="3.40.50.2000">
    <property type="entry name" value="Glycogen Phosphorylase B"/>
    <property type="match status" value="2"/>
</dbReference>
<dbReference type="GO" id="GO:0004378">
    <property type="term" value="F:GDP-Man:Man(1)GlcNAc(2)-PP-Dol alpha-1,3-mannosyltransferase activity"/>
    <property type="evidence" value="ECO:0007669"/>
    <property type="project" value="InterPro"/>
</dbReference>
<accession>F2JIL8</accession>
<dbReference type="SUPFAM" id="SSF53756">
    <property type="entry name" value="UDP-Glycosyltransferase/glycogen phosphorylase"/>
    <property type="match status" value="1"/>
</dbReference>
<dbReference type="EMBL" id="CP002582">
    <property type="protein sequence ID" value="ADZ85488.1"/>
    <property type="molecule type" value="Genomic_DNA"/>
</dbReference>
<proteinExistence type="predicted"/>
<dbReference type="AlphaFoldDB" id="F2JIL8"/>
<dbReference type="GO" id="GO:0012505">
    <property type="term" value="C:endomembrane system"/>
    <property type="evidence" value="ECO:0007669"/>
    <property type="project" value="TreeGrafter"/>
</dbReference>
<protein>
    <submittedName>
        <fullName evidence="3">Glycosyl transferase group 1</fullName>
    </submittedName>
</protein>
<evidence type="ECO:0000259" key="2">
    <source>
        <dbReference type="Pfam" id="PF00534"/>
    </source>
</evidence>
<keyword evidence="1 3" id="KW-0808">Transferase</keyword>
<dbReference type="eggNOG" id="COG0438">
    <property type="taxonomic scope" value="Bacteria"/>
</dbReference>
<dbReference type="RefSeq" id="WP_013658762.1">
    <property type="nucleotide sequence ID" value="NC_015275.1"/>
</dbReference>
<evidence type="ECO:0000313" key="4">
    <source>
        <dbReference type="Proteomes" id="UP000008467"/>
    </source>
</evidence>
<dbReference type="PANTHER" id="PTHR45918:SF1">
    <property type="entry name" value="ALPHA-1,3_1,6-MANNOSYLTRANSFERASE ALG2"/>
    <property type="match status" value="1"/>
</dbReference>
<dbReference type="Pfam" id="PF00534">
    <property type="entry name" value="Glycos_transf_1"/>
    <property type="match status" value="1"/>
</dbReference>
<reference evidence="3 4" key="1">
    <citation type="journal article" date="2011" name="J. Bacteriol.">
        <title>Complete genome sequence of the cellulose-degrading bacterium Cellulosilyticum lentocellum.</title>
        <authorList>
            <consortium name="US DOE Joint Genome Institute"/>
            <person name="Miller D.A."/>
            <person name="Suen G."/>
            <person name="Bruce D."/>
            <person name="Copeland A."/>
            <person name="Cheng J.F."/>
            <person name="Detter C."/>
            <person name="Goodwin L.A."/>
            <person name="Han C.S."/>
            <person name="Hauser L.J."/>
            <person name="Land M.L."/>
            <person name="Lapidus A."/>
            <person name="Lucas S."/>
            <person name="Meincke L."/>
            <person name="Pitluck S."/>
            <person name="Tapia R."/>
            <person name="Teshima H."/>
            <person name="Woyke T."/>
            <person name="Fox B.G."/>
            <person name="Angert E.R."/>
            <person name="Currie C.R."/>
        </authorList>
    </citation>
    <scope>NUCLEOTIDE SEQUENCE [LARGE SCALE GENOMIC DNA]</scope>
    <source>
        <strain evidence="4">ATCC 49066 / DSM 5427 / NCIMB 11756 / RHM5</strain>
    </source>
</reference>
<dbReference type="Proteomes" id="UP000008467">
    <property type="component" value="Chromosome"/>
</dbReference>
<dbReference type="PANTHER" id="PTHR45918">
    <property type="entry name" value="ALPHA-1,3/1,6-MANNOSYLTRANSFERASE ALG2"/>
    <property type="match status" value="1"/>
</dbReference>
<dbReference type="HOGENOM" id="CLU_796569_0_0_9"/>
<keyword evidence="4" id="KW-1185">Reference proteome</keyword>
<feature type="domain" description="Glycosyl transferase family 1" evidence="2">
    <location>
        <begin position="166"/>
        <end position="325"/>
    </location>
</feature>
<dbReference type="KEGG" id="cle:Clole_3808"/>
<dbReference type="InterPro" id="IPR001296">
    <property type="entry name" value="Glyco_trans_1"/>
</dbReference>
<evidence type="ECO:0000256" key="1">
    <source>
        <dbReference type="ARBA" id="ARBA00022679"/>
    </source>
</evidence>
<name>F2JIL8_CELLD</name>
<evidence type="ECO:0000313" key="3">
    <source>
        <dbReference type="EMBL" id="ADZ85488.1"/>
    </source>
</evidence>
<gene>
    <name evidence="3" type="ordered locus">Clole_3808</name>
</gene>
<dbReference type="STRING" id="642492.Clole_3808"/>
<dbReference type="InterPro" id="IPR027054">
    <property type="entry name" value="ALG2"/>
</dbReference>
<sequence length="343" mass="39544">MKIALFNTMTPFVKGGAEGLVEDLSKQLQIRGHKVTIFRIPFPDDYEVKLIELVLATKMLNFSGYDRVICFKYPTFSVMHRDKVLWICHQFRQVYDLWDQEFGLSDNTHNQAIKQIVTSIDTKDIGEARHIYTIAGVVSKRIKKFNNIESEVINPPLISNSSFFKESTGDYLFYPSRITELKRQLLAIEALKYTKSNVKLVIAGYCENEEYLKKIIEVIKRNNLDSKVKFINSWISEEEKIKFMANALGCLFIPYNEDYGYITLEAFYSSKPVITCNDSGGPCDFVKDGETGYIVEPSAEKLAIAMDCLYDNKDNAELMGNKAYEEIIERNITWDETIRRLLL</sequence>
<organism evidence="3 4">
    <name type="scientific">Cellulosilyticum lentocellum (strain ATCC 49066 / DSM 5427 / NCIMB 11756 / RHM5)</name>
    <name type="common">Clostridium lentocellum</name>
    <dbReference type="NCBI Taxonomy" id="642492"/>
    <lineage>
        <taxon>Bacteria</taxon>
        <taxon>Bacillati</taxon>
        <taxon>Bacillota</taxon>
        <taxon>Clostridia</taxon>
        <taxon>Lachnospirales</taxon>
        <taxon>Cellulosilyticaceae</taxon>
        <taxon>Cellulosilyticum</taxon>
    </lineage>
</organism>